<dbReference type="Gene3D" id="1.25.40.10">
    <property type="entry name" value="Tetratricopeptide repeat domain"/>
    <property type="match status" value="1"/>
</dbReference>
<dbReference type="Proteomes" id="UP001642484">
    <property type="component" value="Unassembled WGS sequence"/>
</dbReference>
<organism evidence="1 2">
    <name type="scientific">Durusdinium trenchii</name>
    <dbReference type="NCBI Taxonomy" id="1381693"/>
    <lineage>
        <taxon>Eukaryota</taxon>
        <taxon>Sar</taxon>
        <taxon>Alveolata</taxon>
        <taxon>Dinophyceae</taxon>
        <taxon>Suessiales</taxon>
        <taxon>Symbiodiniaceae</taxon>
        <taxon>Durusdinium</taxon>
    </lineage>
</organism>
<sequence length="207" mass="22967">MPDGAAAFRARRFDEAEAIYSEALQSSSSAEGRAQALCSRAQCRLKLKNFKGAREDAALARALQPENPKTWYRLGCALACGVPRFNEALEAFEEAKRRAPENTEVERALQTLLKRKSEAEGRYDWLEVYEKYFETGPLAVAANERPEPLDGRGAAANSDVISFLNAVLYCCTKLRLMMFGTNGQFHTTAIGNLAAIMAQWDLYLSVT</sequence>
<accession>A0ABP0Q8K2</accession>
<reference evidence="1 2" key="1">
    <citation type="submission" date="2024-02" db="EMBL/GenBank/DDBJ databases">
        <authorList>
            <person name="Chen Y."/>
            <person name="Shah S."/>
            <person name="Dougan E. K."/>
            <person name="Thang M."/>
            <person name="Chan C."/>
        </authorList>
    </citation>
    <scope>NUCLEOTIDE SEQUENCE [LARGE SCALE GENOMIC DNA]</scope>
</reference>
<proteinExistence type="predicted"/>
<dbReference type="SMART" id="SM00028">
    <property type="entry name" value="TPR"/>
    <property type="match status" value="2"/>
</dbReference>
<dbReference type="InterPro" id="IPR011990">
    <property type="entry name" value="TPR-like_helical_dom_sf"/>
</dbReference>
<evidence type="ECO:0000313" key="1">
    <source>
        <dbReference type="EMBL" id="CAK9083330.1"/>
    </source>
</evidence>
<dbReference type="InterPro" id="IPR053209">
    <property type="entry name" value="Gramillin-biosynth_MTr"/>
</dbReference>
<protein>
    <submittedName>
        <fullName evidence="1">Uncharacterized protein</fullName>
    </submittedName>
</protein>
<dbReference type="SUPFAM" id="SSF48452">
    <property type="entry name" value="TPR-like"/>
    <property type="match status" value="1"/>
</dbReference>
<dbReference type="PANTHER" id="PTHR47643">
    <property type="entry name" value="TPR DOMAIN PROTEIN (AFU_ORTHOLOGUE AFUA_5G12710)"/>
    <property type="match status" value="1"/>
</dbReference>
<dbReference type="PANTHER" id="PTHR47643:SF2">
    <property type="entry name" value="TPR DOMAIN PROTEIN (AFU_ORTHOLOGUE AFUA_5G12710)"/>
    <property type="match status" value="1"/>
</dbReference>
<comment type="caution">
    <text evidence="1">The sequence shown here is derived from an EMBL/GenBank/DDBJ whole genome shotgun (WGS) entry which is preliminary data.</text>
</comment>
<dbReference type="EMBL" id="CAXAMN010024028">
    <property type="protein sequence ID" value="CAK9083330.1"/>
    <property type="molecule type" value="Genomic_DNA"/>
</dbReference>
<name>A0ABP0Q8K2_9DINO</name>
<dbReference type="InterPro" id="IPR019734">
    <property type="entry name" value="TPR_rpt"/>
</dbReference>
<keyword evidence="2" id="KW-1185">Reference proteome</keyword>
<evidence type="ECO:0000313" key="2">
    <source>
        <dbReference type="Proteomes" id="UP001642484"/>
    </source>
</evidence>
<gene>
    <name evidence="1" type="ORF">CCMP2556_LOCUS40632</name>
</gene>